<evidence type="ECO:0000313" key="3">
    <source>
        <dbReference type="EMBL" id="GAA5048339.1"/>
    </source>
</evidence>
<name>A0ABP9K220_9NOCA</name>
<dbReference type="InterPro" id="IPR007410">
    <property type="entry name" value="LpqE-like"/>
</dbReference>
<dbReference type="InterPro" id="IPR036182">
    <property type="entry name" value="PCuAC_sf"/>
</dbReference>
<dbReference type="RefSeq" id="WP_345494406.1">
    <property type="nucleotide sequence ID" value="NZ_BAABJM010000001.1"/>
</dbReference>
<evidence type="ECO:0000313" key="4">
    <source>
        <dbReference type="Proteomes" id="UP001500603"/>
    </source>
</evidence>
<keyword evidence="4" id="KW-1185">Reference proteome</keyword>
<dbReference type="EMBL" id="BAABJM010000001">
    <property type="protein sequence ID" value="GAA5048339.1"/>
    <property type="molecule type" value="Genomic_DNA"/>
</dbReference>
<keyword evidence="2" id="KW-0732">Signal</keyword>
<gene>
    <name evidence="3" type="ORF">GCM10023318_15990</name>
</gene>
<protein>
    <recommendedName>
        <fullName evidence="5">Lipoprotein LpqE</fullName>
    </recommendedName>
</protein>
<feature type="chain" id="PRO_5045353311" description="Lipoprotein LpqE" evidence="2">
    <location>
        <begin position="21"/>
        <end position="205"/>
    </location>
</feature>
<dbReference type="Gene3D" id="2.60.40.1890">
    <property type="entry name" value="PCu(A)C copper chaperone"/>
    <property type="match status" value="1"/>
</dbReference>
<evidence type="ECO:0000256" key="2">
    <source>
        <dbReference type="SAM" id="SignalP"/>
    </source>
</evidence>
<sequence length="205" mass="20458">MLTVAALAAGAALALTGCSAGQIAQTADQVPAVNGNESTIGQIALRNLHIVYPAAGAEYTNAKGGKALIALSIINDSPSVSDELTSVTTELGTVKITPASGKSTLELAPQQTVVATNDAAKAGSAGQSAPTTAQAAEGEEVTAPEAKPALIEINDLSKDITPGLTYRLTFNFKQNGTGQVEVPVDAGTAPARVGSAVEAEHGSGH</sequence>
<feature type="region of interest" description="Disordered" evidence="1">
    <location>
        <begin position="121"/>
        <end position="143"/>
    </location>
</feature>
<evidence type="ECO:0000256" key="1">
    <source>
        <dbReference type="SAM" id="MobiDB-lite"/>
    </source>
</evidence>
<feature type="compositionally biased region" description="Polar residues" evidence="1">
    <location>
        <begin position="125"/>
        <end position="134"/>
    </location>
</feature>
<dbReference type="Proteomes" id="UP001500603">
    <property type="component" value="Unassembled WGS sequence"/>
</dbReference>
<feature type="signal peptide" evidence="2">
    <location>
        <begin position="1"/>
        <end position="20"/>
    </location>
</feature>
<reference evidence="4" key="1">
    <citation type="journal article" date="2019" name="Int. J. Syst. Evol. Microbiol.">
        <title>The Global Catalogue of Microorganisms (GCM) 10K type strain sequencing project: providing services to taxonomists for standard genome sequencing and annotation.</title>
        <authorList>
            <consortium name="The Broad Institute Genomics Platform"/>
            <consortium name="The Broad Institute Genome Sequencing Center for Infectious Disease"/>
            <person name="Wu L."/>
            <person name="Ma J."/>
        </authorList>
    </citation>
    <scope>NUCLEOTIDE SEQUENCE [LARGE SCALE GENOMIC DNA]</scope>
    <source>
        <strain evidence="4">JCM 18298</strain>
    </source>
</reference>
<evidence type="ECO:0008006" key="5">
    <source>
        <dbReference type="Google" id="ProtNLM"/>
    </source>
</evidence>
<dbReference type="Pfam" id="PF04314">
    <property type="entry name" value="PCuAC"/>
    <property type="match status" value="1"/>
</dbReference>
<organism evidence="3 4">
    <name type="scientific">Nocardia callitridis</name>
    <dbReference type="NCBI Taxonomy" id="648753"/>
    <lineage>
        <taxon>Bacteria</taxon>
        <taxon>Bacillati</taxon>
        <taxon>Actinomycetota</taxon>
        <taxon>Actinomycetes</taxon>
        <taxon>Mycobacteriales</taxon>
        <taxon>Nocardiaceae</taxon>
        <taxon>Nocardia</taxon>
    </lineage>
</organism>
<comment type="caution">
    <text evidence="3">The sequence shown here is derived from an EMBL/GenBank/DDBJ whole genome shotgun (WGS) entry which is preliminary data.</text>
</comment>
<accession>A0ABP9K220</accession>
<proteinExistence type="predicted"/>